<dbReference type="EMBL" id="BARV01033751">
    <property type="protein sequence ID" value="GAI53538.1"/>
    <property type="molecule type" value="Genomic_DNA"/>
</dbReference>
<gene>
    <name evidence="2" type="ORF">S06H3_52994</name>
</gene>
<keyword evidence="1" id="KW-0812">Transmembrane</keyword>
<evidence type="ECO:0000313" key="2">
    <source>
        <dbReference type="EMBL" id="GAI53538.1"/>
    </source>
</evidence>
<reference evidence="2" key="1">
    <citation type="journal article" date="2014" name="Front. Microbiol.">
        <title>High frequency of phylogenetically diverse reductive dehalogenase-homologous genes in deep subseafloor sedimentary metagenomes.</title>
        <authorList>
            <person name="Kawai M."/>
            <person name="Futagami T."/>
            <person name="Toyoda A."/>
            <person name="Takaki Y."/>
            <person name="Nishi S."/>
            <person name="Hori S."/>
            <person name="Arai W."/>
            <person name="Tsubouchi T."/>
            <person name="Morono Y."/>
            <person name="Uchiyama I."/>
            <person name="Ito T."/>
            <person name="Fujiyama A."/>
            <person name="Inagaki F."/>
            <person name="Takami H."/>
        </authorList>
    </citation>
    <scope>NUCLEOTIDE SEQUENCE</scope>
    <source>
        <strain evidence="2">Expedition CK06-06</strain>
    </source>
</reference>
<name>X1PCG1_9ZZZZ</name>
<feature type="transmembrane region" description="Helical" evidence="1">
    <location>
        <begin position="20"/>
        <end position="43"/>
    </location>
</feature>
<dbReference type="AlphaFoldDB" id="X1PCG1"/>
<accession>X1PCG1</accession>
<organism evidence="2">
    <name type="scientific">marine sediment metagenome</name>
    <dbReference type="NCBI Taxonomy" id="412755"/>
    <lineage>
        <taxon>unclassified sequences</taxon>
        <taxon>metagenomes</taxon>
        <taxon>ecological metagenomes</taxon>
    </lineage>
</organism>
<protein>
    <submittedName>
        <fullName evidence="2">Uncharacterized protein</fullName>
    </submittedName>
</protein>
<evidence type="ECO:0000256" key="1">
    <source>
        <dbReference type="SAM" id="Phobius"/>
    </source>
</evidence>
<sequence length="93" mass="10203">MCTATLSLGWHGGSLKKTKLTLLIPVVALLLTAGVAASLTLFFTYEREIVSVPEPMTATVLEDLENKISPFQTSTLRVLLWNEGSENLTIYFS</sequence>
<proteinExistence type="predicted"/>
<comment type="caution">
    <text evidence="2">The sequence shown here is derived from an EMBL/GenBank/DDBJ whole genome shotgun (WGS) entry which is preliminary data.</text>
</comment>
<keyword evidence="1" id="KW-1133">Transmembrane helix</keyword>
<feature type="non-terminal residue" evidence="2">
    <location>
        <position position="93"/>
    </location>
</feature>
<keyword evidence="1" id="KW-0472">Membrane</keyword>